<evidence type="ECO:0000313" key="10">
    <source>
        <dbReference type="EMBL" id="JAB59236.1"/>
    </source>
</evidence>
<dbReference type="PROSITE" id="PS00162">
    <property type="entry name" value="ALPHA_CA_1"/>
    <property type="match status" value="1"/>
</dbReference>
<keyword evidence="4 8" id="KW-0479">Metal-binding</keyword>
<dbReference type="EC" id="4.2.1.1" evidence="3 8"/>
<organism evidence="10">
    <name type="scientific">Corethrella appendiculata</name>
    <dbReference type="NCBI Taxonomy" id="1370023"/>
    <lineage>
        <taxon>Eukaryota</taxon>
        <taxon>Metazoa</taxon>
        <taxon>Ecdysozoa</taxon>
        <taxon>Arthropoda</taxon>
        <taxon>Hexapoda</taxon>
        <taxon>Insecta</taxon>
        <taxon>Pterygota</taxon>
        <taxon>Neoptera</taxon>
        <taxon>Endopterygota</taxon>
        <taxon>Diptera</taxon>
        <taxon>Nematocera</taxon>
        <taxon>Culicoidea</taxon>
        <taxon>Chaoboridae</taxon>
        <taxon>Corethrella</taxon>
    </lineage>
</organism>
<dbReference type="Gene3D" id="3.10.200.10">
    <property type="entry name" value="Alpha carbonic anhydrase"/>
    <property type="match status" value="1"/>
</dbReference>
<comment type="function">
    <text evidence="8">Reversible hydration of carbon dioxide.</text>
</comment>
<reference evidence="10" key="1">
    <citation type="journal article" date="2014" name="Insect Biochem. Mol. Biol.">
        <title>An insight into the sialome of the frog biting fly, Corethrella appendiculata.</title>
        <authorList>
            <person name="Ribeiro J.M.C."/>
            <person name="Chagas A.C."/>
            <person name="Pham V.M."/>
            <person name="Lounibos L.P."/>
            <person name="Calvo E."/>
        </authorList>
    </citation>
    <scope>NUCLEOTIDE SEQUENCE</scope>
    <source>
        <tissue evidence="10">Salivary glands</tissue>
    </source>
</reference>
<keyword evidence="5 8" id="KW-0862">Zinc</keyword>
<dbReference type="SMART" id="SM01057">
    <property type="entry name" value="Carb_anhydrase"/>
    <property type="match status" value="1"/>
</dbReference>
<accession>U5END8</accession>
<dbReference type="Pfam" id="PF00194">
    <property type="entry name" value="Carb_anhydrase"/>
    <property type="match status" value="1"/>
</dbReference>
<evidence type="ECO:0000256" key="4">
    <source>
        <dbReference type="ARBA" id="ARBA00022723"/>
    </source>
</evidence>
<dbReference type="GO" id="GO:0004089">
    <property type="term" value="F:carbonate dehydratase activity"/>
    <property type="evidence" value="ECO:0007669"/>
    <property type="project" value="UniProtKB-UniRule"/>
</dbReference>
<dbReference type="PANTHER" id="PTHR18952:SF141">
    <property type="entry name" value="CARBONIC ANHYDRASE"/>
    <property type="match status" value="1"/>
</dbReference>
<evidence type="ECO:0000256" key="8">
    <source>
        <dbReference type="RuleBase" id="RU367011"/>
    </source>
</evidence>
<dbReference type="InterPro" id="IPR023561">
    <property type="entry name" value="Carbonic_anhydrase_a-class"/>
</dbReference>
<comment type="catalytic activity">
    <reaction evidence="7 8">
        <text>hydrogencarbonate + H(+) = CO2 + H2O</text>
        <dbReference type="Rhea" id="RHEA:10748"/>
        <dbReference type="ChEBI" id="CHEBI:15377"/>
        <dbReference type="ChEBI" id="CHEBI:15378"/>
        <dbReference type="ChEBI" id="CHEBI:16526"/>
        <dbReference type="ChEBI" id="CHEBI:17544"/>
        <dbReference type="EC" id="4.2.1.1"/>
    </reaction>
</comment>
<dbReference type="AlphaFoldDB" id="U5END8"/>
<proteinExistence type="evidence at transcript level"/>
<evidence type="ECO:0000256" key="1">
    <source>
        <dbReference type="ARBA" id="ARBA00001947"/>
    </source>
</evidence>
<dbReference type="InterPro" id="IPR018338">
    <property type="entry name" value="Carbonic_anhydrase_a-class_CS"/>
</dbReference>
<evidence type="ECO:0000256" key="5">
    <source>
        <dbReference type="ARBA" id="ARBA00022833"/>
    </source>
</evidence>
<evidence type="ECO:0000259" key="9">
    <source>
        <dbReference type="PROSITE" id="PS51144"/>
    </source>
</evidence>
<sequence>MSAEWGYTDVNGPKVWPSLFPQAAGSRQSPVNISTSQTKQSSDLAPLKWKYVPENTRSLVNPGYCWRVDVNGQGSELTGGPLNDDVYILEQFHCHWGCNDNKGSEHTVDGVSYSGELHFVHWNATKYKTFIEAAAQPDGLAVLGVLLKVGEKAHPELDQIANLLPFVTHKGDRVTLTKPLDPGSFLPATPAYWTYLGSLTTPPCSECVIWIIFKEPLEVAHEQLVAFRNMKCFDVCADESFEKTFETGLVINNYRPPLDLGNRELREYGGH</sequence>
<feature type="domain" description="Alpha-carbonic anhydrase" evidence="9">
    <location>
        <begin position="3"/>
        <end position="269"/>
    </location>
</feature>
<evidence type="ECO:0000256" key="3">
    <source>
        <dbReference type="ARBA" id="ARBA00012925"/>
    </source>
</evidence>
<dbReference type="EMBL" id="GANO01000635">
    <property type="protein sequence ID" value="JAB59236.1"/>
    <property type="molecule type" value="mRNA"/>
</dbReference>
<evidence type="ECO:0000256" key="2">
    <source>
        <dbReference type="ARBA" id="ARBA00010718"/>
    </source>
</evidence>
<protein>
    <recommendedName>
        <fullName evidence="3 8">Carbonic anhydrase</fullName>
        <ecNumber evidence="3 8">4.2.1.1</ecNumber>
    </recommendedName>
</protein>
<dbReference type="GO" id="GO:0005737">
    <property type="term" value="C:cytoplasm"/>
    <property type="evidence" value="ECO:0007669"/>
    <property type="project" value="TreeGrafter"/>
</dbReference>
<dbReference type="InterPro" id="IPR001148">
    <property type="entry name" value="CA_dom"/>
</dbReference>
<dbReference type="InterPro" id="IPR036398">
    <property type="entry name" value="CA_dom_sf"/>
</dbReference>
<dbReference type="PANTHER" id="PTHR18952">
    <property type="entry name" value="CARBONIC ANHYDRASE"/>
    <property type="match status" value="1"/>
</dbReference>
<dbReference type="PROSITE" id="PS51144">
    <property type="entry name" value="ALPHA_CA_2"/>
    <property type="match status" value="1"/>
</dbReference>
<keyword evidence="6 8" id="KW-0456">Lyase</keyword>
<evidence type="ECO:0000256" key="6">
    <source>
        <dbReference type="ARBA" id="ARBA00023239"/>
    </source>
</evidence>
<dbReference type="SUPFAM" id="SSF51069">
    <property type="entry name" value="Carbonic anhydrase"/>
    <property type="match status" value="1"/>
</dbReference>
<name>U5END8_9DIPT</name>
<dbReference type="GO" id="GO:0008270">
    <property type="term" value="F:zinc ion binding"/>
    <property type="evidence" value="ECO:0007669"/>
    <property type="project" value="UniProtKB-UniRule"/>
</dbReference>
<comment type="similarity">
    <text evidence="2 8">Belongs to the alpha-carbonic anhydrase family.</text>
</comment>
<comment type="cofactor">
    <cofactor evidence="1 8">
        <name>Zn(2+)</name>
        <dbReference type="ChEBI" id="CHEBI:29105"/>
    </cofactor>
</comment>
<evidence type="ECO:0000256" key="7">
    <source>
        <dbReference type="ARBA" id="ARBA00048348"/>
    </source>
</evidence>